<dbReference type="CDD" id="cd00616">
    <property type="entry name" value="AHBA_syn"/>
    <property type="match status" value="1"/>
</dbReference>
<dbReference type="RefSeq" id="WP_073022568.1">
    <property type="nucleotide sequence ID" value="NZ_FQXU01000019.1"/>
</dbReference>
<evidence type="ECO:0000256" key="3">
    <source>
        <dbReference type="PIRSR" id="PIRSR000390-1"/>
    </source>
</evidence>
<dbReference type="Gene3D" id="3.40.640.10">
    <property type="entry name" value="Type I PLP-dependent aspartate aminotransferase-like (Major domain)"/>
    <property type="match status" value="1"/>
</dbReference>
<dbReference type="AlphaFoldDB" id="A0A1M6DKN6"/>
<keyword evidence="1 4" id="KW-0663">Pyridoxal phosphate</keyword>
<comment type="similarity">
    <text evidence="2 5">Belongs to the DegT/DnrJ/EryC1 family.</text>
</comment>
<evidence type="ECO:0000256" key="2">
    <source>
        <dbReference type="ARBA" id="ARBA00037999"/>
    </source>
</evidence>
<evidence type="ECO:0000256" key="4">
    <source>
        <dbReference type="PIRSR" id="PIRSR000390-2"/>
    </source>
</evidence>
<sequence>MDKFKQPIQVTKSFLPPLEEYIELLKSIWETSWLTNNGKLHNELQNNLLDYLGVKNTTLFTNGHLALDTAIKALKLNGEVITTPFTFASTTHAIVMNGLRPVFCDINMNDFTIDTDKIEELITEKTCAILPVHVFGYPCNIKKIEEIAKKYNLKVIYDAAHVFGVEVDGVGIGNFGDISMFSLHATKVYNTIEGGLLTYNDNEYSRKLNLLKNFGISGYEQVEEVGLNAKMNEFQAAMGLLNLKYVDDQIEKRKNIANIYRNDLKDIDGVYFLEDMENVKHNYAYFPVIIDEKIVGLTRDQIHERLKEFNVVTRKYFYPLAIDFDCYKGKYNEDNLFNAKYISERVLTLPIYGELSVEEAIKIVRLIKMVINL</sequence>
<organism evidence="6 7">
    <name type="scientific">Clostridium intestinale DSM 6191</name>
    <dbReference type="NCBI Taxonomy" id="1121320"/>
    <lineage>
        <taxon>Bacteria</taxon>
        <taxon>Bacillati</taxon>
        <taxon>Bacillota</taxon>
        <taxon>Clostridia</taxon>
        <taxon>Eubacteriales</taxon>
        <taxon>Clostridiaceae</taxon>
        <taxon>Clostridium</taxon>
    </lineage>
</organism>
<gene>
    <name evidence="6" type="ORF">SAMN02745941_04253</name>
</gene>
<name>A0A1M6DKN6_9CLOT</name>
<dbReference type="InterPro" id="IPR015422">
    <property type="entry name" value="PyrdxlP-dep_Trfase_small"/>
</dbReference>
<dbReference type="PIRSF" id="PIRSF000390">
    <property type="entry name" value="PLP_StrS"/>
    <property type="match status" value="1"/>
</dbReference>
<dbReference type="InterPro" id="IPR015424">
    <property type="entry name" value="PyrdxlP-dep_Trfase"/>
</dbReference>
<dbReference type="Proteomes" id="UP000184241">
    <property type="component" value="Unassembled WGS sequence"/>
</dbReference>
<evidence type="ECO:0000256" key="5">
    <source>
        <dbReference type="RuleBase" id="RU004508"/>
    </source>
</evidence>
<dbReference type="GO" id="GO:0030170">
    <property type="term" value="F:pyridoxal phosphate binding"/>
    <property type="evidence" value="ECO:0007669"/>
    <property type="project" value="TreeGrafter"/>
</dbReference>
<dbReference type="GO" id="GO:0000271">
    <property type="term" value="P:polysaccharide biosynthetic process"/>
    <property type="evidence" value="ECO:0007669"/>
    <property type="project" value="TreeGrafter"/>
</dbReference>
<dbReference type="Pfam" id="PF01041">
    <property type="entry name" value="DegT_DnrJ_EryC1"/>
    <property type="match status" value="1"/>
</dbReference>
<evidence type="ECO:0000313" key="6">
    <source>
        <dbReference type="EMBL" id="SHI73762.1"/>
    </source>
</evidence>
<dbReference type="Gene3D" id="3.90.1150.10">
    <property type="entry name" value="Aspartate Aminotransferase, domain 1"/>
    <property type="match status" value="1"/>
</dbReference>
<dbReference type="SUPFAM" id="SSF53383">
    <property type="entry name" value="PLP-dependent transferases"/>
    <property type="match status" value="1"/>
</dbReference>
<feature type="modified residue" description="N6-(pyridoxal phosphate)lysine" evidence="4">
    <location>
        <position position="187"/>
    </location>
</feature>
<dbReference type="InterPro" id="IPR015421">
    <property type="entry name" value="PyrdxlP-dep_Trfase_major"/>
</dbReference>
<dbReference type="InterPro" id="IPR000653">
    <property type="entry name" value="DegT/StrS_aminotransferase"/>
</dbReference>
<accession>A0A1M6DKN6</accession>
<dbReference type="GO" id="GO:0008483">
    <property type="term" value="F:transaminase activity"/>
    <property type="evidence" value="ECO:0007669"/>
    <property type="project" value="TreeGrafter"/>
</dbReference>
<feature type="active site" description="Proton acceptor" evidence="3">
    <location>
        <position position="187"/>
    </location>
</feature>
<evidence type="ECO:0000313" key="7">
    <source>
        <dbReference type="Proteomes" id="UP000184241"/>
    </source>
</evidence>
<reference evidence="6 7" key="1">
    <citation type="submission" date="2016-11" db="EMBL/GenBank/DDBJ databases">
        <authorList>
            <person name="Jaros S."/>
            <person name="Januszkiewicz K."/>
            <person name="Wedrychowicz H."/>
        </authorList>
    </citation>
    <scope>NUCLEOTIDE SEQUENCE [LARGE SCALE GENOMIC DNA]</scope>
    <source>
        <strain evidence="6 7">DSM 6191</strain>
    </source>
</reference>
<evidence type="ECO:0000256" key="1">
    <source>
        <dbReference type="ARBA" id="ARBA00022898"/>
    </source>
</evidence>
<proteinExistence type="inferred from homology"/>
<dbReference type="PANTHER" id="PTHR30244">
    <property type="entry name" value="TRANSAMINASE"/>
    <property type="match status" value="1"/>
</dbReference>
<dbReference type="EMBL" id="FQXU01000019">
    <property type="protein sequence ID" value="SHI73762.1"/>
    <property type="molecule type" value="Genomic_DNA"/>
</dbReference>
<dbReference type="PANTHER" id="PTHR30244:SF9">
    <property type="entry name" value="PROTEIN RV3402C"/>
    <property type="match status" value="1"/>
</dbReference>
<protein>
    <submittedName>
        <fullName evidence="6">dTDP-4-amino-4,6-dideoxygalactose transaminase</fullName>
    </submittedName>
</protein>